<keyword evidence="3" id="KW-1003">Cell membrane</keyword>
<keyword evidence="4 7" id="KW-0812">Transmembrane</keyword>
<keyword evidence="2 7" id="KW-0813">Transport</keyword>
<dbReference type="PROSITE" id="PS50928">
    <property type="entry name" value="ABC_TM1"/>
    <property type="match status" value="1"/>
</dbReference>
<comment type="similarity">
    <text evidence="7">Belongs to the binding-protein-dependent transport system permease family.</text>
</comment>
<feature type="transmembrane region" description="Helical" evidence="7">
    <location>
        <begin position="214"/>
        <end position="233"/>
    </location>
</feature>
<evidence type="ECO:0000256" key="6">
    <source>
        <dbReference type="ARBA" id="ARBA00023136"/>
    </source>
</evidence>
<feature type="transmembrane region" description="Helical" evidence="7">
    <location>
        <begin position="77"/>
        <end position="99"/>
    </location>
</feature>
<dbReference type="InterPro" id="IPR000515">
    <property type="entry name" value="MetI-like"/>
</dbReference>
<evidence type="ECO:0000313" key="10">
    <source>
        <dbReference type="Proteomes" id="UP001597097"/>
    </source>
</evidence>
<evidence type="ECO:0000256" key="2">
    <source>
        <dbReference type="ARBA" id="ARBA00022448"/>
    </source>
</evidence>
<gene>
    <name evidence="9" type="ORF">ACFSJ0_45245</name>
</gene>
<keyword evidence="5 7" id="KW-1133">Transmembrane helix</keyword>
<name>A0ABW4GPT4_9ACTN</name>
<evidence type="ECO:0000256" key="4">
    <source>
        <dbReference type="ARBA" id="ARBA00022692"/>
    </source>
</evidence>
<feature type="domain" description="ABC transmembrane type-1" evidence="8">
    <location>
        <begin position="74"/>
        <end position="286"/>
    </location>
</feature>
<dbReference type="PANTHER" id="PTHR30193:SF37">
    <property type="entry name" value="INNER MEMBRANE ABC TRANSPORTER PERMEASE PROTEIN YCJO"/>
    <property type="match status" value="1"/>
</dbReference>
<reference evidence="10" key="1">
    <citation type="journal article" date="2019" name="Int. J. Syst. Evol. Microbiol.">
        <title>The Global Catalogue of Microorganisms (GCM) 10K type strain sequencing project: providing services to taxonomists for standard genome sequencing and annotation.</title>
        <authorList>
            <consortium name="The Broad Institute Genomics Platform"/>
            <consortium name="The Broad Institute Genome Sequencing Center for Infectious Disease"/>
            <person name="Wu L."/>
            <person name="Ma J."/>
        </authorList>
    </citation>
    <scope>NUCLEOTIDE SEQUENCE [LARGE SCALE GENOMIC DNA]</scope>
    <source>
        <strain evidence="10">CGMCC 1.15399</strain>
    </source>
</reference>
<sequence length="296" mass="32350">MTASAAPRLDRDQARAGKLFVAPAMVLFVIFNALPVLGALALSFTDYDILTPPSWAGLGNYTRLFDDDTFITSLKNIVGYCLMFVPLMIVLSLLLALALNSRLPGMTIFRTIYFIPVVTSPVAAATVWAWMLNGHYGVINEALRLIGIDGPAWLGDPGTAMISIVLVTLWQGVGSNMLIYLAGLQGVPDYLYEAAALDGAGRWRSFLHITWPSLRTTTFFVTTLSLIGAFQLFDQAYVMTKGGPGQATLTPVYQIYETGFNRLQMGYASAQAFSLFLVIVAVTVINLRVNREETVE</sequence>
<keyword evidence="10" id="KW-1185">Reference proteome</keyword>
<dbReference type="InterPro" id="IPR051393">
    <property type="entry name" value="ABC_transporter_permease"/>
</dbReference>
<feature type="transmembrane region" description="Helical" evidence="7">
    <location>
        <begin position="20"/>
        <end position="44"/>
    </location>
</feature>
<feature type="transmembrane region" description="Helical" evidence="7">
    <location>
        <begin position="267"/>
        <end position="287"/>
    </location>
</feature>
<evidence type="ECO:0000256" key="7">
    <source>
        <dbReference type="RuleBase" id="RU363032"/>
    </source>
</evidence>
<dbReference type="CDD" id="cd06261">
    <property type="entry name" value="TM_PBP2"/>
    <property type="match status" value="1"/>
</dbReference>
<evidence type="ECO:0000256" key="3">
    <source>
        <dbReference type="ARBA" id="ARBA00022475"/>
    </source>
</evidence>
<organism evidence="9 10">
    <name type="scientific">Nonomuraea guangzhouensis</name>
    <dbReference type="NCBI Taxonomy" id="1291555"/>
    <lineage>
        <taxon>Bacteria</taxon>
        <taxon>Bacillati</taxon>
        <taxon>Actinomycetota</taxon>
        <taxon>Actinomycetes</taxon>
        <taxon>Streptosporangiales</taxon>
        <taxon>Streptosporangiaceae</taxon>
        <taxon>Nonomuraea</taxon>
    </lineage>
</organism>
<dbReference type="PANTHER" id="PTHR30193">
    <property type="entry name" value="ABC TRANSPORTER PERMEASE PROTEIN"/>
    <property type="match status" value="1"/>
</dbReference>
<dbReference type="RefSeq" id="WP_219539745.1">
    <property type="nucleotide sequence ID" value="NZ_JAHKRM010000073.1"/>
</dbReference>
<evidence type="ECO:0000313" key="9">
    <source>
        <dbReference type="EMBL" id="MFD1544316.1"/>
    </source>
</evidence>
<feature type="transmembrane region" description="Helical" evidence="7">
    <location>
        <begin position="160"/>
        <end position="182"/>
    </location>
</feature>
<dbReference type="Pfam" id="PF00528">
    <property type="entry name" value="BPD_transp_1"/>
    <property type="match status" value="1"/>
</dbReference>
<proteinExistence type="inferred from homology"/>
<evidence type="ECO:0000256" key="5">
    <source>
        <dbReference type="ARBA" id="ARBA00022989"/>
    </source>
</evidence>
<feature type="transmembrane region" description="Helical" evidence="7">
    <location>
        <begin position="111"/>
        <end position="131"/>
    </location>
</feature>
<dbReference type="EMBL" id="JBHUCM010000043">
    <property type="protein sequence ID" value="MFD1544316.1"/>
    <property type="molecule type" value="Genomic_DNA"/>
</dbReference>
<protein>
    <submittedName>
        <fullName evidence="9">Carbohydrate ABC transporter permease</fullName>
    </submittedName>
</protein>
<dbReference type="Proteomes" id="UP001597097">
    <property type="component" value="Unassembled WGS sequence"/>
</dbReference>
<accession>A0ABW4GPT4</accession>
<keyword evidence="6 7" id="KW-0472">Membrane</keyword>
<comment type="caution">
    <text evidence="9">The sequence shown here is derived from an EMBL/GenBank/DDBJ whole genome shotgun (WGS) entry which is preliminary data.</text>
</comment>
<evidence type="ECO:0000256" key="1">
    <source>
        <dbReference type="ARBA" id="ARBA00004651"/>
    </source>
</evidence>
<evidence type="ECO:0000259" key="8">
    <source>
        <dbReference type="PROSITE" id="PS50928"/>
    </source>
</evidence>
<comment type="subcellular location">
    <subcellularLocation>
        <location evidence="1 7">Cell membrane</location>
        <topology evidence="1 7">Multi-pass membrane protein</topology>
    </subcellularLocation>
</comment>